<organism evidence="5 6">
    <name type="scientific">Plasmodium coatneyi</name>
    <dbReference type="NCBI Taxonomy" id="208452"/>
    <lineage>
        <taxon>Eukaryota</taxon>
        <taxon>Sar</taxon>
        <taxon>Alveolata</taxon>
        <taxon>Apicomplexa</taxon>
        <taxon>Aconoidasida</taxon>
        <taxon>Haemosporida</taxon>
        <taxon>Plasmodiidae</taxon>
        <taxon>Plasmodium</taxon>
    </lineage>
</organism>
<dbReference type="GO" id="GO:0043130">
    <property type="term" value="F:ubiquitin binding"/>
    <property type="evidence" value="ECO:0007669"/>
    <property type="project" value="TreeGrafter"/>
</dbReference>
<dbReference type="AlphaFoldDB" id="A0A1B1DY28"/>
<proteinExistence type="predicted"/>
<keyword evidence="1 2" id="KW-0175">Coiled coil</keyword>
<accession>A0A1B1DY28</accession>
<dbReference type="KEGG" id="pcot:PCOAH_00015600"/>
<feature type="coiled-coil region" evidence="2">
    <location>
        <begin position="294"/>
        <end position="330"/>
    </location>
</feature>
<evidence type="ECO:0000313" key="6">
    <source>
        <dbReference type="Proteomes" id="UP000092716"/>
    </source>
</evidence>
<keyword evidence="6" id="KW-1185">Reference proteome</keyword>
<dbReference type="EMBL" id="CP016245">
    <property type="protein sequence ID" value="ANQ07507.1"/>
    <property type="molecule type" value="Genomic_DNA"/>
</dbReference>
<dbReference type="OrthoDB" id="1026733at2759"/>
<dbReference type="SUPFAM" id="SSF54236">
    <property type="entry name" value="Ubiquitin-like"/>
    <property type="match status" value="1"/>
</dbReference>
<reference evidence="6" key="1">
    <citation type="submission" date="2016-06" db="EMBL/GenBank/DDBJ databases">
        <title>First high quality genome sequence of Plasmodium coatneyi using continuous long reads from single molecule, real-time sequencing.</title>
        <authorList>
            <person name="Chien J.-T."/>
            <person name="Pakala S.B."/>
            <person name="Geraldo J.A."/>
            <person name="Lapp S.A."/>
            <person name="Barnwell J.W."/>
            <person name="Kissinger J.C."/>
            <person name="Galinski M.R."/>
            <person name="Humphrey J.C."/>
        </authorList>
    </citation>
    <scope>NUCLEOTIDE SEQUENCE [LARGE SCALE GENOMIC DNA]</scope>
    <source>
        <strain evidence="6">Hackeri</strain>
    </source>
</reference>
<dbReference type="Gene3D" id="1.10.8.10">
    <property type="entry name" value="DNA helicase RuvA subunit, C-terminal domain"/>
    <property type="match status" value="1"/>
</dbReference>
<evidence type="ECO:0000256" key="2">
    <source>
        <dbReference type="SAM" id="Coils"/>
    </source>
</evidence>
<dbReference type="VEuPathDB" id="PlasmoDB:PCOAH_00015600"/>
<dbReference type="SUPFAM" id="SSF52833">
    <property type="entry name" value="Thioredoxin-like"/>
    <property type="match status" value="1"/>
</dbReference>
<dbReference type="InterPro" id="IPR050730">
    <property type="entry name" value="UBX_domain-protein"/>
</dbReference>
<dbReference type="PROSITE" id="PS50033">
    <property type="entry name" value="UBX"/>
    <property type="match status" value="1"/>
</dbReference>
<dbReference type="InterPro" id="IPR049483">
    <property type="entry name" value="FAF1_2-like_UAS"/>
</dbReference>
<dbReference type="Proteomes" id="UP000092716">
    <property type="component" value="Chromosome 7"/>
</dbReference>
<dbReference type="SMART" id="SM00594">
    <property type="entry name" value="UAS"/>
    <property type="match status" value="1"/>
</dbReference>
<gene>
    <name evidence="5" type="ORF">PCOAH_00015600</name>
</gene>
<evidence type="ECO:0000256" key="3">
    <source>
        <dbReference type="SAM" id="MobiDB-lite"/>
    </source>
</evidence>
<dbReference type="InterPro" id="IPR029071">
    <property type="entry name" value="Ubiquitin-like_domsf"/>
</dbReference>
<dbReference type="PANTHER" id="PTHR23322">
    <property type="entry name" value="FAS-ASSOCIATED PROTEIN"/>
    <property type="match status" value="1"/>
</dbReference>
<dbReference type="Pfam" id="PF14555">
    <property type="entry name" value="UBA_4"/>
    <property type="match status" value="1"/>
</dbReference>
<dbReference type="CDD" id="cd14273">
    <property type="entry name" value="UBA_TAP-C_like"/>
    <property type="match status" value="1"/>
</dbReference>
<evidence type="ECO:0000313" key="5">
    <source>
        <dbReference type="EMBL" id="ANQ07507.1"/>
    </source>
</evidence>
<feature type="domain" description="UBX" evidence="4">
    <location>
        <begin position="341"/>
        <end position="429"/>
    </location>
</feature>
<protein>
    <recommendedName>
        <fullName evidence="4">UBX domain-containing protein</fullName>
    </recommendedName>
</protein>
<dbReference type="CDD" id="cd01767">
    <property type="entry name" value="UBX"/>
    <property type="match status" value="1"/>
</dbReference>
<evidence type="ECO:0000259" key="4">
    <source>
        <dbReference type="PROSITE" id="PS50033"/>
    </source>
</evidence>
<dbReference type="InterPro" id="IPR006577">
    <property type="entry name" value="UAS"/>
</dbReference>
<dbReference type="GeneID" id="30908286"/>
<dbReference type="InterPro" id="IPR001012">
    <property type="entry name" value="UBX_dom"/>
</dbReference>
<dbReference type="PANTHER" id="PTHR23322:SF1">
    <property type="entry name" value="FAS-ASSOCIATED FACTOR 2"/>
    <property type="match status" value="1"/>
</dbReference>
<dbReference type="SMART" id="SM00166">
    <property type="entry name" value="UBX"/>
    <property type="match status" value="1"/>
</dbReference>
<dbReference type="Pfam" id="PF00789">
    <property type="entry name" value="UBX"/>
    <property type="match status" value="1"/>
</dbReference>
<sequence length="438" mass="50676">MEERVKMFMEVTNLSDEEEAESILKTCEGNLEEAISTYLGQVDFNELDEDPPGNASTRNRGKSRYATRAATNQPTERNEMCQRNEEKIERANLFNLLNHLGSLIFPIVKSVYSLLSACLKLVSTYIVNSPENGTFAAYYEERFGKRHVNFFKGSLSEAIKVSKQEEKLLLVYLHIENNDSTYFCECIFKNEEIKSFFDNSCVFFAQDITKGDIRELSNVLNVFMLPQISIIQTSHVKQYEELSIIYGTPSVTHILKSVTHCIEQMNAKKANQDKVKNKTYTDRLIREEQDREYLEALKKDQQKVQERKKKEEEKMKKIQLKKNIKNKRMEMANKFPLPIRDNERVTRICIRLPNGVKIQDKFSLNHTLEDVYEWAECSEFLGQNSGSAKGEINIPFKFELICGHTKAVLQRARNALGEFDLYPNAVLNMKSLDSSDEE</sequence>
<feature type="region of interest" description="Disordered" evidence="3">
    <location>
        <begin position="47"/>
        <end position="77"/>
    </location>
</feature>
<dbReference type="InterPro" id="IPR036249">
    <property type="entry name" value="Thioredoxin-like_sf"/>
</dbReference>
<dbReference type="Gene3D" id="3.10.20.90">
    <property type="entry name" value="Phosphatidylinositol 3-kinase Catalytic Subunit, Chain A, domain 1"/>
    <property type="match status" value="1"/>
</dbReference>
<dbReference type="RefSeq" id="XP_019914202.1">
    <property type="nucleotide sequence ID" value="XM_020058369.1"/>
</dbReference>
<dbReference type="Pfam" id="PF21021">
    <property type="entry name" value="FAF1"/>
    <property type="match status" value="1"/>
</dbReference>
<dbReference type="Gene3D" id="3.40.30.10">
    <property type="entry name" value="Glutaredoxin"/>
    <property type="match status" value="1"/>
</dbReference>
<dbReference type="GO" id="GO:0036503">
    <property type="term" value="P:ERAD pathway"/>
    <property type="evidence" value="ECO:0007669"/>
    <property type="project" value="TreeGrafter"/>
</dbReference>
<name>A0A1B1DY28_9APIC</name>
<evidence type="ECO:0000256" key="1">
    <source>
        <dbReference type="ARBA" id="ARBA00023054"/>
    </source>
</evidence>
<dbReference type="GO" id="GO:0005783">
    <property type="term" value="C:endoplasmic reticulum"/>
    <property type="evidence" value="ECO:0007669"/>
    <property type="project" value="TreeGrafter"/>
</dbReference>